<evidence type="ECO:0000313" key="2">
    <source>
        <dbReference type="EMBL" id="MUK87994.1"/>
    </source>
</evidence>
<feature type="compositionally biased region" description="Basic and acidic residues" evidence="1">
    <location>
        <begin position="1"/>
        <end position="21"/>
    </location>
</feature>
<dbReference type="RefSeq" id="WP_155667981.1">
    <property type="nucleotide sequence ID" value="NZ_WOCA01000003.1"/>
</dbReference>
<protein>
    <submittedName>
        <fullName evidence="2">Uncharacterized protein</fullName>
    </submittedName>
</protein>
<evidence type="ECO:0000256" key="1">
    <source>
        <dbReference type="SAM" id="MobiDB-lite"/>
    </source>
</evidence>
<feature type="compositionally biased region" description="Basic and acidic residues" evidence="1">
    <location>
        <begin position="28"/>
        <end position="61"/>
    </location>
</feature>
<dbReference type="EMBL" id="WOCA01000003">
    <property type="protein sequence ID" value="MUK87994.1"/>
    <property type="molecule type" value="Genomic_DNA"/>
</dbReference>
<feature type="region of interest" description="Disordered" evidence="1">
    <location>
        <begin position="1"/>
        <end position="61"/>
    </location>
</feature>
<reference evidence="2 3" key="1">
    <citation type="submission" date="2019-11" db="EMBL/GenBank/DDBJ databases">
        <authorList>
            <person name="Li X."/>
        </authorList>
    </citation>
    <scope>NUCLEOTIDE SEQUENCE [LARGE SCALE GENOMIC DNA]</scope>
    <source>
        <strain evidence="2 3">L9</strain>
    </source>
</reference>
<comment type="caution">
    <text evidence="2">The sequence shown here is derived from an EMBL/GenBank/DDBJ whole genome shotgun (WGS) entry which is preliminary data.</text>
</comment>
<gene>
    <name evidence="2" type="ORF">GMD78_06225</name>
</gene>
<sequence>MSDNRENRDHRIQDPHFDGIREGIINDSEGKRMGVRADTKKDPKNPYNVDLKEDPEMKKLE</sequence>
<dbReference type="AlphaFoldDB" id="A0A6N8FIA9"/>
<name>A0A6N8FIA9_9BACI</name>
<evidence type="ECO:0000313" key="3">
    <source>
        <dbReference type="Proteomes" id="UP000469125"/>
    </source>
</evidence>
<accession>A0A6N8FIA9</accession>
<organism evidence="2 3">
    <name type="scientific">Ornithinibacillus caprae</name>
    <dbReference type="NCBI Taxonomy" id="2678566"/>
    <lineage>
        <taxon>Bacteria</taxon>
        <taxon>Bacillati</taxon>
        <taxon>Bacillota</taxon>
        <taxon>Bacilli</taxon>
        <taxon>Bacillales</taxon>
        <taxon>Bacillaceae</taxon>
        <taxon>Ornithinibacillus</taxon>
    </lineage>
</organism>
<keyword evidence="3" id="KW-1185">Reference proteome</keyword>
<dbReference type="Proteomes" id="UP000469125">
    <property type="component" value="Unassembled WGS sequence"/>
</dbReference>
<proteinExistence type="predicted"/>